<dbReference type="AlphaFoldDB" id="A0A1G9SZY1"/>
<dbReference type="Gene3D" id="3.10.450.590">
    <property type="match status" value="1"/>
</dbReference>
<dbReference type="STRING" id="146817.SAMN04488502_104170"/>
<gene>
    <name evidence="3" type="ORF">SAMN04488502_104170</name>
</gene>
<accession>A0A1G9SZY1</accession>
<organism evidence="3 4">
    <name type="scientific">Dendrosporobacter quercicolus</name>
    <dbReference type="NCBI Taxonomy" id="146817"/>
    <lineage>
        <taxon>Bacteria</taxon>
        <taxon>Bacillati</taxon>
        <taxon>Bacillota</taxon>
        <taxon>Negativicutes</taxon>
        <taxon>Selenomonadales</taxon>
        <taxon>Sporomusaceae</taxon>
        <taxon>Dendrosporobacter</taxon>
    </lineage>
</organism>
<protein>
    <recommendedName>
        <fullName evidence="2">DUF3887 domain-containing protein</fullName>
    </recommendedName>
</protein>
<feature type="signal peptide" evidence="1">
    <location>
        <begin position="1"/>
        <end position="23"/>
    </location>
</feature>
<dbReference type="Pfam" id="PF13026">
    <property type="entry name" value="DUF3887"/>
    <property type="match status" value="1"/>
</dbReference>
<evidence type="ECO:0000259" key="2">
    <source>
        <dbReference type="Pfam" id="PF13026"/>
    </source>
</evidence>
<dbReference type="OrthoDB" id="1680523at2"/>
<dbReference type="RefSeq" id="WP_092072378.1">
    <property type="nucleotide sequence ID" value="NZ_FNHB01000004.1"/>
</dbReference>
<dbReference type="InterPro" id="IPR024981">
    <property type="entry name" value="DUF3887"/>
</dbReference>
<name>A0A1G9SZY1_9FIRM</name>
<keyword evidence="1" id="KW-0732">Signal</keyword>
<sequence>MAIKKVCLLIVVLLFSLAGGAEAAADPVTDRLLTGLNENNYRKFSSDFDQGMKENFSEAHFRTIHADIKAKIGDYISRKFVGMEEKDGYKIMIYHAVFSKEQQKVVVRTVVSELNGQLYVSGFWLDSPNLRK</sequence>
<proteinExistence type="predicted"/>
<feature type="chain" id="PRO_5011529606" description="DUF3887 domain-containing protein" evidence="1">
    <location>
        <begin position="24"/>
        <end position="132"/>
    </location>
</feature>
<evidence type="ECO:0000313" key="3">
    <source>
        <dbReference type="EMBL" id="SDM40952.1"/>
    </source>
</evidence>
<feature type="domain" description="DUF3887" evidence="2">
    <location>
        <begin position="34"/>
        <end position="105"/>
    </location>
</feature>
<reference evidence="3 4" key="1">
    <citation type="submission" date="2016-10" db="EMBL/GenBank/DDBJ databases">
        <authorList>
            <person name="de Groot N.N."/>
        </authorList>
    </citation>
    <scope>NUCLEOTIDE SEQUENCE [LARGE SCALE GENOMIC DNA]</scope>
    <source>
        <strain evidence="3 4">DSM 1736</strain>
    </source>
</reference>
<keyword evidence="4" id="KW-1185">Reference proteome</keyword>
<dbReference type="Proteomes" id="UP000214880">
    <property type="component" value="Unassembled WGS sequence"/>
</dbReference>
<evidence type="ECO:0000256" key="1">
    <source>
        <dbReference type="SAM" id="SignalP"/>
    </source>
</evidence>
<evidence type="ECO:0000313" key="4">
    <source>
        <dbReference type="Proteomes" id="UP000214880"/>
    </source>
</evidence>
<dbReference type="EMBL" id="FNHB01000004">
    <property type="protein sequence ID" value="SDM40952.1"/>
    <property type="molecule type" value="Genomic_DNA"/>
</dbReference>